<dbReference type="Gene3D" id="1.10.10.10">
    <property type="entry name" value="Winged helix-like DNA-binding domain superfamily/Winged helix DNA-binding domain"/>
    <property type="match status" value="1"/>
</dbReference>
<evidence type="ECO:0000256" key="3">
    <source>
        <dbReference type="ARBA" id="ARBA00023163"/>
    </source>
</evidence>
<dbReference type="SMART" id="SM00418">
    <property type="entry name" value="HTH_ARSR"/>
    <property type="match status" value="1"/>
</dbReference>
<dbReference type="SUPFAM" id="SSF46785">
    <property type="entry name" value="Winged helix' DNA-binding domain"/>
    <property type="match status" value="1"/>
</dbReference>
<dbReference type="GO" id="GO:0003700">
    <property type="term" value="F:DNA-binding transcription factor activity"/>
    <property type="evidence" value="ECO:0007669"/>
    <property type="project" value="InterPro"/>
</dbReference>
<reference evidence="5 6" key="1">
    <citation type="submission" date="2018-06" db="EMBL/GenBank/DDBJ databases">
        <title>Actinomadura craniellae sp. nov. isolated from marine sponge Craniella sp.</title>
        <authorList>
            <person name="Li L."/>
            <person name="Xu Q.H."/>
            <person name="Lin H.W."/>
            <person name="Lu Y.H."/>
        </authorList>
    </citation>
    <scope>NUCLEOTIDE SEQUENCE [LARGE SCALE GENOMIC DNA]</scope>
    <source>
        <strain evidence="5 6">LHW63021</strain>
    </source>
</reference>
<proteinExistence type="predicted"/>
<keyword evidence="6" id="KW-1185">Reference proteome</keyword>
<dbReference type="GO" id="GO:0003677">
    <property type="term" value="F:DNA binding"/>
    <property type="evidence" value="ECO:0007669"/>
    <property type="project" value="UniProtKB-KW"/>
</dbReference>
<dbReference type="PANTHER" id="PTHR43132:SF6">
    <property type="entry name" value="HTH-TYPE TRANSCRIPTIONAL REPRESSOR CZRA"/>
    <property type="match status" value="1"/>
</dbReference>
<keyword evidence="1" id="KW-0805">Transcription regulation</keyword>
<evidence type="ECO:0000313" key="5">
    <source>
        <dbReference type="EMBL" id="RAY16035.1"/>
    </source>
</evidence>
<dbReference type="PROSITE" id="PS50987">
    <property type="entry name" value="HTH_ARSR_2"/>
    <property type="match status" value="1"/>
</dbReference>
<dbReference type="InterPro" id="IPR001845">
    <property type="entry name" value="HTH_ArsR_DNA-bd_dom"/>
</dbReference>
<gene>
    <name evidence="5" type="ORF">DPM19_09160</name>
</gene>
<dbReference type="Proteomes" id="UP000251891">
    <property type="component" value="Unassembled WGS sequence"/>
</dbReference>
<keyword evidence="3" id="KW-0804">Transcription</keyword>
<accession>A0A365HAA9</accession>
<dbReference type="OrthoDB" id="9810923at2"/>
<feature type="domain" description="HTH arsR-type" evidence="4">
    <location>
        <begin position="2"/>
        <end position="96"/>
    </location>
</feature>
<dbReference type="PANTHER" id="PTHR43132">
    <property type="entry name" value="ARSENICAL RESISTANCE OPERON REPRESSOR ARSR-RELATED"/>
    <property type="match status" value="1"/>
</dbReference>
<evidence type="ECO:0000256" key="2">
    <source>
        <dbReference type="ARBA" id="ARBA00023125"/>
    </source>
</evidence>
<dbReference type="InterPro" id="IPR011991">
    <property type="entry name" value="ArsR-like_HTH"/>
</dbReference>
<sequence>MPADRDVVDTADVFGLLSDPKRLRMLMALLDGELCVCDLAAVSGLSESAASHALRLLRAHRVVSVRRAGRMAYYRLDDAHVRMLLDVAVAHIEHTEAVHPEREL</sequence>
<organism evidence="5 6">
    <name type="scientific">Actinomadura craniellae</name>
    <dbReference type="NCBI Taxonomy" id="2231787"/>
    <lineage>
        <taxon>Bacteria</taxon>
        <taxon>Bacillati</taxon>
        <taxon>Actinomycetota</taxon>
        <taxon>Actinomycetes</taxon>
        <taxon>Streptosporangiales</taxon>
        <taxon>Thermomonosporaceae</taxon>
        <taxon>Actinomadura</taxon>
    </lineage>
</organism>
<dbReference type="EMBL" id="QLYX01000003">
    <property type="protein sequence ID" value="RAY16035.1"/>
    <property type="molecule type" value="Genomic_DNA"/>
</dbReference>
<dbReference type="PRINTS" id="PR00778">
    <property type="entry name" value="HTHARSR"/>
</dbReference>
<dbReference type="InterPro" id="IPR051011">
    <property type="entry name" value="Metal_resp_trans_reg"/>
</dbReference>
<evidence type="ECO:0000313" key="6">
    <source>
        <dbReference type="Proteomes" id="UP000251891"/>
    </source>
</evidence>
<dbReference type="CDD" id="cd00090">
    <property type="entry name" value="HTH_ARSR"/>
    <property type="match status" value="1"/>
</dbReference>
<evidence type="ECO:0000256" key="1">
    <source>
        <dbReference type="ARBA" id="ARBA00023015"/>
    </source>
</evidence>
<name>A0A365HAA9_9ACTN</name>
<dbReference type="Pfam" id="PF01022">
    <property type="entry name" value="HTH_5"/>
    <property type="match status" value="1"/>
</dbReference>
<dbReference type="InterPro" id="IPR036388">
    <property type="entry name" value="WH-like_DNA-bd_sf"/>
</dbReference>
<evidence type="ECO:0000259" key="4">
    <source>
        <dbReference type="PROSITE" id="PS50987"/>
    </source>
</evidence>
<comment type="caution">
    <text evidence="5">The sequence shown here is derived from an EMBL/GenBank/DDBJ whole genome shotgun (WGS) entry which is preliminary data.</text>
</comment>
<dbReference type="InterPro" id="IPR036390">
    <property type="entry name" value="WH_DNA-bd_sf"/>
</dbReference>
<keyword evidence="2" id="KW-0238">DNA-binding</keyword>
<dbReference type="NCBIfam" id="NF033788">
    <property type="entry name" value="HTH_metalloreg"/>
    <property type="match status" value="1"/>
</dbReference>
<dbReference type="AlphaFoldDB" id="A0A365HAA9"/>
<protein>
    <submittedName>
        <fullName evidence="5">ArsR family transcriptional regulator</fullName>
    </submittedName>
</protein>